<keyword evidence="1" id="KW-0472">Membrane</keyword>
<evidence type="ECO:0000313" key="3">
    <source>
        <dbReference type="Proteomes" id="UP001463665"/>
    </source>
</evidence>
<protein>
    <submittedName>
        <fullName evidence="2">Uncharacterized protein</fullName>
    </submittedName>
</protein>
<feature type="transmembrane region" description="Helical" evidence="1">
    <location>
        <begin position="30"/>
        <end position="48"/>
    </location>
</feature>
<evidence type="ECO:0000256" key="1">
    <source>
        <dbReference type="SAM" id="Phobius"/>
    </source>
</evidence>
<dbReference type="Proteomes" id="UP001463665">
    <property type="component" value="Chromosome"/>
</dbReference>
<feature type="transmembrane region" description="Helical" evidence="1">
    <location>
        <begin position="55"/>
        <end position="75"/>
    </location>
</feature>
<dbReference type="AlphaFoldDB" id="A0AAU6WQL1"/>
<proteinExistence type="predicted"/>
<dbReference type="EMBL" id="CP154834">
    <property type="protein sequence ID" value="XAO74217.1"/>
    <property type="molecule type" value="Genomic_DNA"/>
</dbReference>
<evidence type="ECO:0000313" key="2">
    <source>
        <dbReference type="EMBL" id="XAO74217.1"/>
    </source>
</evidence>
<reference evidence="2 3" key="1">
    <citation type="submission" date="2024-04" db="EMBL/GenBank/DDBJ databases">
        <title>Genome sequencing and assembly of rice foliar adapted Chryseobacterium endophyticum OsEnb-ALM-A6.</title>
        <authorList>
            <person name="Kumar S."/>
            <person name="Javed M."/>
            <person name="Chouhan V."/>
            <person name="Charishma K."/>
            <person name="Patel A."/>
            <person name="Kumar M."/>
            <person name="Sahu K.P."/>
            <person name="Kumar A."/>
        </authorList>
    </citation>
    <scope>NUCLEOTIDE SEQUENCE [LARGE SCALE GENOMIC DNA]</scope>
    <source>
        <strain evidence="2 3">OsEnb-ALM-A6</strain>
    </source>
</reference>
<organism evidence="2 3">
    <name type="scientific">Chryseobacterium endophyticum</name>
    <dbReference type="NCBI Taxonomy" id="1854762"/>
    <lineage>
        <taxon>Bacteria</taxon>
        <taxon>Pseudomonadati</taxon>
        <taxon>Bacteroidota</taxon>
        <taxon>Flavobacteriia</taxon>
        <taxon>Flavobacteriales</taxon>
        <taxon>Weeksellaceae</taxon>
        <taxon>Chryseobacterium group</taxon>
        <taxon>Chryseobacterium</taxon>
    </lineage>
</organism>
<keyword evidence="3" id="KW-1185">Reference proteome</keyword>
<gene>
    <name evidence="2" type="ORF">AAFP95_21665</name>
</gene>
<keyword evidence="1" id="KW-0812">Transmembrane</keyword>
<name>A0AAU6WQL1_9FLAO</name>
<keyword evidence="1" id="KW-1133">Transmembrane helix</keyword>
<dbReference type="RefSeq" id="WP_345766435.1">
    <property type="nucleotide sequence ID" value="NZ_CP154834.1"/>
</dbReference>
<accession>A0AAU6WQL1</accession>
<sequence>MYIISFFFFFIEAASRISMNVLNVKDLNFLFPYFVAGEFLLLVILFIRKLALPQYLYVPMIMLAAFFLLDTGMVANEVKK</sequence>